<evidence type="ECO:0000313" key="2">
    <source>
        <dbReference type="Proteomes" id="UP000307541"/>
    </source>
</evidence>
<dbReference type="OrthoDB" id="9814116at2"/>
<comment type="caution">
    <text evidence="1">The sequence shown here is derived from an EMBL/GenBank/DDBJ whole genome shotgun (WGS) entry which is preliminary data.</text>
</comment>
<dbReference type="AlphaFoldDB" id="A0A4T2A143"/>
<sequence>MAHTLIERVTNMHGISWLRIHGYGVEGFAFCSTAIHPDADGIEEGQGQITCPDCIEVIKTCKSIDDKDLAPEYTNELFNKRFERDQ</sequence>
<gene>
    <name evidence="1" type="ORF">D8779_08600</name>
</gene>
<dbReference type="RefSeq" id="WP_136663996.1">
    <property type="nucleotide sequence ID" value="NZ_RFLV01000001.1"/>
</dbReference>
<name>A0A4T2A143_9PSED</name>
<protein>
    <submittedName>
        <fullName evidence="1">Uncharacterized protein</fullName>
    </submittedName>
</protein>
<evidence type="ECO:0000313" key="1">
    <source>
        <dbReference type="EMBL" id="TIH10720.1"/>
    </source>
</evidence>
<organism evidence="1 2">
    <name type="scientific">Pseudomonas leptonychotis</name>
    <dbReference type="NCBI Taxonomy" id="2448482"/>
    <lineage>
        <taxon>Bacteria</taxon>
        <taxon>Pseudomonadati</taxon>
        <taxon>Pseudomonadota</taxon>
        <taxon>Gammaproteobacteria</taxon>
        <taxon>Pseudomonadales</taxon>
        <taxon>Pseudomonadaceae</taxon>
        <taxon>Pseudomonas</taxon>
    </lineage>
</organism>
<reference evidence="1 2" key="1">
    <citation type="submission" date="2018-10" db="EMBL/GenBank/DDBJ databases">
        <title>Pseudomonas leptonychotis sp. nov., isolated from Weddell seals in Antarctica.</title>
        <authorList>
            <person name="Novakova D."/>
            <person name="Svec P."/>
            <person name="Kralova S."/>
            <person name="Kristofova L."/>
            <person name="Zeman M."/>
            <person name="Pantucek R."/>
            <person name="Maslanova I."/>
            <person name="Sedlacek I."/>
        </authorList>
    </citation>
    <scope>NUCLEOTIDE SEQUENCE [LARGE SCALE GENOMIC DNA]</scope>
    <source>
        <strain evidence="1 2">CCM 8849</strain>
    </source>
</reference>
<keyword evidence="2" id="KW-1185">Reference proteome</keyword>
<accession>A0A4T2A143</accession>
<dbReference type="Proteomes" id="UP000307541">
    <property type="component" value="Unassembled WGS sequence"/>
</dbReference>
<proteinExistence type="predicted"/>
<dbReference type="EMBL" id="RFLV01000001">
    <property type="protein sequence ID" value="TIH10720.1"/>
    <property type="molecule type" value="Genomic_DNA"/>
</dbReference>